<gene>
    <name evidence="1" type="ORF">E4N74_00765</name>
</gene>
<dbReference type="EMBL" id="CP038804">
    <property type="protein sequence ID" value="UTY32707.1"/>
    <property type="molecule type" value="Genomic_DNA"/>
</dbReference>
<reference evidence="1" key="1">
    <citation type="submission" date="2019-04" db="EMBL/GenBank/DDBJ databases">
        <title>Whole genome sequencing of oral phylogroup 2 treponemes.</title>
        <authorList>
            <person name="Chan Y."/>
            <person name="Zeng H.H."/>
            <person name="Yu X.L."/>
            <person name="Leung W.K."/>
            <person name="Watt R.M."/>
        </authorList>
    </citation>
    <scope>NUCLEOTIDE SEQUENCE</scope>
    <source>
        <strain evidence="1">OMZ 835</strain>
    </source>
</reference>
<dbReference type="AlphaFoldDB" id="A0AAE9MS90"/>
<accession>A0AAE9MS90</accession>
<evidence type="ECO:0000313" key="1">
    <source>
        <dbReference type="EMBL" id="UTY32707.1"/>
    </source>
</evidence>
<protein>
    <submittedName>
        <fullName evidence="1">Uncharacterized protein</fullName>
    </submittedName>
</protein>
<dbReference type="RefSeq" id="WP_255818357.1">
    <property type="nucleotide sequence ID" value="NZ_CP038804.1"/>
</dbReference>
<name>A0AAE9MS90_9SPIR</name>
<evidence type="ECO:0000313" key="2">
    <source>
        <dbReference type="Proteomes" id="UP001058682"/>
    </source>
</evidence>
<organism evidence="1 2">
    <name type="scientific">Treponema putidum</name>
    <dbReference type="NCBI Taxonomy" id="221027"/>
    <lineage>
        <taxon>Bacteria</taxon>
        <taxon>Pseudomonadati</taxon>
        <taxon>Spirochaetota</taxon>
        <taxon>Spirochaetia</taxon>
        <taxon>Spirochaetales</taxon>
        <taxon>Treponemataceae</taxon>
        <taxon>Treponema</taxon>
    </lineage>
</organism>
<proteinExistence type="predicted"/>
<dbReference type="Proteomes" id="UP001058682">
    <property type="component" value="Chromosome"/>
</dbReference>
<sequence length="318" mass="35520">MIYTDGTKVFFTASRRADSGSMSLKNGDIVNAKILSLKTDGAARIFFNGNIFEGNVSGSLKEGDSLKMRVIIDSDRVLLIPEKGNETSSAKDVFSKLGIPQNELTSSILAFFTAMESRLDQKSINRIFNFLYKKTGKPAGKASLKEKEKNVFAASLIENKGIELSDELFSQIYAAVFGGGREKNDDEVLEMLNHLKGEGLHWIILPFDRDFDSSKASGSLALLLDISLKELKSLVLRCNFKKAPSEKSEPWIFSLQDKEFTFMREDTELSQKEKTDLEKLFTSCLTEAGFFDSDTSSVFVRYGEPSKYELPLSVDLRV</sequence>